<dbReference type="PANTHER" id="PTHR47540">
    <property type="entry name" value="THIAMINE REPRESSIBLE GENES REGULATORY PROTEIN THI5"/>
    <property type="match status" value="1"/>
</dbReference>
<protein>
    <submittedName>
        <fullName evidence="7">Transcriptional activator</fullName>
    </submittedName>
</protein>
<keyword evidence="5" id="KW-0539">Nucleus</keyword>
<dbReference type="Proteomes" id="UP001316803">
    <property type="component" value="Unassembled WGS sequence"/>
</dbReference>
<evidence type="ECO:0000313" key="7">
    <source>
        <dbReference type="EMBL" id="KAK5955665.1"/>
    </source>
</evidence>
<feature type="region of interest" description="Disordered" evidence="6">
    <location>
        <begin position="31"/>
        <end position="52"/>
    </location>
</feature>
<name>A0AAN8ETU0_9EURO</name>
<evidence type="ECO:0000256" key="3">
    <source>
        <dbReference type="ARBA" id="ARBA00023125"/>
    </source>
</evidence>
<dbReference type="EMBL" id="JAKLMC020000006">
    <property type="protein sequence ID" value="KAK5955665.1"/>
    <property type="molecule type" value="Genomic_DNA"/>
</dbReference>
<evidence type="ECO:0000256" key="5">
    <source>
        <dbReference type="ARBA" id="ARBA00023242"/>
    </source>
</evidence>
<dbReference type="GO" id="GO:0005634">
    <property type="term" value="C:nucleus"/>
    <property type="evidence" value="ECO:0007669"/>
    <property type="project" value="UniProtKB-SubCell"/>
</dbReference>
<dbReference type="PANTHER" id="PTHR47540:SF6">
    <property type="entry name" value="ZN(II)2CYS6 TRANSCRIPTION FACTOR (EUROFUNG)"/>
    <property type="match status" value="1"/>
</dbReference>
<keyword evidence="3" id="KW-0238">DNA-binding</keyword>
<dbReference type="GO" id="GO:0045944">
    <property type="term" value="P:positive regulation of transcription by RNA polymerase II"/>
    <property type="evidence" value="ECO:0007669"/>
    <property type="project" value="TreeGrafter"/>
</dbReference>
<dbReference type="GO" id="GO:0043565">
    <property type="term" value="F:sequence-specific DNA binding"/>
    <property type="evidence" value="ECO:0007669"/>
    <property type="project" value="TreeGrafter"/>
</dbReference>
<feature type="region of interest" description="Disordered" evidence="6">
    <location>
        <begin position="474"/>
        <end position="493"/>
    </location>
</feature>
<evidence type="ECO:0000313" key="8">
    <source>
        <dbReference type="Proteomes" id="UP001316803"/>
    </source>
</evidence>
<keyword evidence="8" id="KW-1185">Reference proteome</keyword>
<sequence>MTCKTVGAECVYPDQPKRIFVSEKEWKDLRARAEAADSTPTPSGSMLHPLPTDDADGNEDAWWWQNREILILSRSGEHQYVGSSASTYMATQINPASRGNVAFDVSPLHHANLALRREHNPLLPPLPPFDTAKRWYAAQFVNVGSIISFIQPKYFDERLAEVYSRSPDTSSREDCLLYCQVLLILAFGQMYSINEWAGDEGPPGFKYFQAALKLLPDIHEDGSVLILCVKSGNPISIHDEDIDLAWPSPLPELDLDSAQPKVLSHYSQLSKVLGKIGQDIYRKRHKSGTTLLTSVQSIMHDLEMWLKDLPPELKLDFTSLHHKIPRTAVSIFLHYYQCINMTGRPLLLRVCQKRLEDLAAGTASATWQEGLSSNIVHIVSNSIAAARTATTVMDAAAKQNQLATYGFMDGEHAFSAALVLVMANVAFPHNERDNTSMVQALSVLKGMAEKGNEYIRARHALLLSLRSALSCQANGRSTPVTSQGRPRKGYASSGMGFEDSVSFALESETPRPTFQQFQDLSFNFTVEDNDAFWDEFSGDAQIGMDSEWIESAFQHEDVA</sequence>
<comment type="caution">
    <text evidence="7">The sequence shown here is derived from an EMBL/GenBank/DDBJ whole genome shotgun (WGS) entry which is preliminary data.</text>
</comment>
<gene>
    <name evidence="7" type="primary">PUT3</name>
    <name evidence="7" type="ORF">OHC33_003306</name>
</gene>
<proteinExistence type="predicted"/>
<comment type="subcellular location">
    <subcellularLocation>
        <location evidence="1">Nucleus</location>
    </subcellularLocation>
</comment>
<dbReference type="InterPro" id="IPR051711">
    <property type="entry name" value="Stress_Response_Reg"/>
</dbReference>
<evidence type="ECO:0000256" key="1">
    <source>
        <dbReference type="ARBA" id="ARBA00004123"/>
    </source>
</evidence>
<accession>A0AAN8ETU0</accession>
<evidence type="ECO:0000256" key="2">
    <source>
        <dbReference type="ARBA" id="ARBA00023015"/>
    </source>
</evidence>
<evidence type="ECO:0000256" key="4">
    <source>
        <dbReference type="ARBA" id="ARBA00023163"/>
    </source>
</evidence>
<keyword evidence="2" id="KW-0805">Transcription regulation</keyword>
<dbReference type="AlphaFoldDB" id="A0AAN8ETU0"/>
<evidence type="ECO:0000256" key="6">
    <source>
        <dbReference type="SAM" id="MobiDB-lite"/>
    </source>
</evidence>
<keyword evidence="4" id="KW-0804">Transcription</keyword>
<dbReference type="CDD" id="cd12148">
    <property type="entry name" value="fungal_TF_MHR"/>
    <property type="match status" value="1"/>
</dbReference>
<feature type="compositionally biased region" description="Polar residues" evidence="6">
    <location>
        <begin position="474"/>
        <end position="484"/>
    </location>
</feature>
<organism evidence="7 8">
    <name type="scientific">Knufia fluminis</name>
    <dbReference type="NCBI Taxonomy" id="191047"/>
    <lineage>
        <taxon>Eukaryota</taxon>
        <taxon>Fungi</taxon>
        <taxon>Dikarya</taxon>
        <taxon>Ascomycota</taxon>
        <taxon>Pezizomycotina</taxon>
        <taxon>Eurotiomycetes</taxon>
        <taxon>Chaetothyriomycetidae</taxon>
        <taxon>Chaetothyriales</taxon>
        <taxon>Trichomeriaceae</taxon>
        <taxon>Knufia</taxon>
    </lineage>
</organism>
<reference evidence="7 8" key="1">
    <citation type="submission" date="2022-12" db="EMBL/GenBank/DDBJ databases">
        <title>Genomic features and morphological characterization of a novel Knufia sp. strain isolated from spacecraft assembly facility.</title>
        <authorList>
            <person name="Teixeira M."/>
            <person name="Chander A.M."/>
            <person name="Stajich J.E."/>
            <person name="Venkateswaran K."/>
        </authorList>
    </citation>
    <scope>NUCLEOTIDE SEQUENCE [LARGE SCALE GENOMIC DNA]</scope>
    <source>
        <strain evidence="7 8">FJI-L2-BK-P2</strain>
    </source>
</reference>